<dbReference type="STRING" id="36842.SAMN02194393_02926"/>
<accession>A0A1T5LJA2</accession>
<dbReference type="OrthoDB" id="248489at2"/>
<dbReference type="Pfam" id="PF00583">
    <property type="entry name" value="Acetyltransf_1"/>
    <property type="match status" value="1"/>
</dbReference>
<dbReference type="CDD" id="cd04301">
    <property type="entry name" value="NAT_SF"/>
    <property type="match status" value="1"/>
</dbReference>
<dbReference type="InterPro" id="IPR027365">
    <property type="entry name" value="GNAT_acetyltra_YdfB-like"/>
</dbReference>
<evidence type="ECO:0000313" key="3">
    <source>
        <dbReference type="Proteomes" id="UP000190285"/>
    </source>
</evidence>
<dbReference type="InterPro" id="IPR000182">
    <property type="entry name" value="GNAT_dom"/>
</dbReference>
<dbReference type="PANTHER" id="PTHR31143">
    <property type="match status" value="1"/>
</dbReference>
<sequence>MEKFELLNNNYMDMVMNYLNKKYIENTFIINFIEKYGLNNKMFCKKSGDYYGYFVDERLMGVFCFTNMGSFICHYDDDTILNKIVLLKAFKKYKPKYMFGVKKIITPIWKRLEKVFKWYEYDECDYMILSKENFEDFSTDRKIINAKNYDFSKSIDFLIEVEKAFNRKPKTVNELKNSVYEKDGEEEYLYLLDEGKIVSQAVVTTTTSKINQIEGVYTLPDYRGNGYAKAIVAKLCKNIIEKNKKPALIVSKSNAAAKKAYKDLGFEYYDDYIMSEIDVV</sequence>
<dbReference type="InterPro" id="IPR016181">
    <property type="entry name" value="Acyl_CoA_acyltransferase"/>
</dbReference>
<organism evidence="2 3">
    <name type="scientific">Maledivibacter halophilus</name>
    <dbReference type="NCBI Taxonomy" id="36842"/>
    <lineage>
        <taxon>Bacteria</taxon>
        <taxon>Bacillati</taxon>
        <taxon>Bacillota</taxon>
        <taxon>Clostridia</taxon>
        <taxon>Peptostreptococcales</taxon>
        <taxon>Caminicellaceae</taxon>
        <taxon>Maledivibacter</taxon>
    </lineage>
</organism>
<reference evidence="2 3" key="1">
    <citation type="submission" date="2017-02" db="EMBL/GenBank/DDBJ databases">
        <authorList>
            <person name="Peterson S.W."/>
        </authorList>
    </citation>
    <scope>NUCLEOTIDE SEQUENCE [LARGE SCALE GENOMIC DNA]</scope>
    <source>
        <strain evidence="2 3">M1</strain>
    </source>
</reference>
<dbReference type="GO" id="GO:0016747">
    <property type="term" value="F:acyltransferase activity, transferring groups other than amino-acyl groups"/>
    <property type="evidence" value="ECO:0007669"/>
    <property type="project" value="InterPro"/>
</dbReference>
<gene>
    <name evidence="2" type="ORF">SAMN02194393_02926</name>
</gene>
<dbReference type="PANTHER" id="PTHR31143:SF2">
    <property type="entry name" value="FR47-LIKE DOMAIN-CONTAINING PROTEIN-RELATED"/>
    <property type="match status" value="1"/>
</dbReference>
<evidence type="ECO:0000313" key="2">
    <source>
        <dbReference type="EMBL" id="SKC75964.1"/>
    </source>
</evidence>
<keyword evidence="3" id="KW-1185">Reference proteome</keyword>
<feature type="domain" description="N-acetyltransferase" evidence="1">
    <location>
        <begin position="144"/>
        <end position="280"/>
    </location>
</feature>
<protein>
    <recommendedName>
        <fullName evidence="1">N-acetyltransferase domain-containing protein</fullName>
    </recommendedName>
</protein>
<dbReference type="AlphaFoldDB" id="A0A1T5LJA2"/>
<dbReference type="Gene3D" id="3.40.630.30">
    <property type="match status" value="1"/>
</dbReference>
<dbReference type="RefSeq" id="WP_079492584.1">
    <property type="nucleotide sequence ID" value="NZ_FUZT01000007.1"/>
</dbReference>
<dbReference type="EMBL" id="FUZT01000007">
    <property type="protein sequence ID" value="SKC75964.1"/>
    <property type="molecule type" value="Genomic_DNA"/>
</dbReference>
<name>A0A1T5LJA2_9FIRM</name>
<evidence type="ECO:0000259" key="1">
    <source>
        <dbReference type="PROSITE" id="PS51186"/>
    </source>
</evidence>
<dbReference type="Proteomes" id="UP000190285">
    <property type="component" value="Unassembled WGS sequence"/>
</dbReference>
<dbReference type="PROSITE" id="PS51186">
    <property type="entry name" value="GNAT"/>
    <property type="match status" value="1"/>
</dbReference>
<dbReference type="SUPFAM" id="SSF55729">
    <property type="entry name" value="Acyl-CoA N-acyltransferases (Nat)"/>
    <property type="match status" value="1"/>
</dbReference>
<proteinExistence type="predicted"/>